<evidence type="ECO:0000256" key="1">
    <source>
        <dbReference type="SAM" id="MobiDB-lite"/>
    </source>
</evidence>
<dbReference type="Proteomes" id="UP000238413">
    <property type="component" value="Chromosome"/>
</dbReference>
<accession>A0ABN5I790</accession>
<proteinExistence type="predicted"/>
<feature type="region of interest" description="Disordered" evidence="1">
    <location>
        <begin position="83"/>
        <end position="104"/>
    </location>
</feature>
<evidence type="ECO:0000313" key="2">
    <source>
        <dbReference type="EMBL" id="AVH59011.1"/>
    </source>
</evidence>
<sequence length="244" mass="26351">MAVWLLTATCFAVLVQYALARWGSLRRRRRGGAGRMVSGMCIYLNEARVESIAAILGIPKSDIVEISETSNVGGGVGVSGRFGAGSGEARRDASRETSTSYSEQNTPMKTIRLIMVKMRERDIVVDADLTSGHLLPNAALAETLRDAEGGQEAPLTAVRSDYVSVSGLFTVRRADGGDVVLRARYGSSEPAAQVKITCEEAWGRPEFRVDRYSDGEFPATCLGLVRTWNGATGELTLDPVSIFR</sequence>
<reference evidence="2 3" key="1">
    <citation type="submission" date="2018-02" db="EMBL/GenBank/DDBJ databases">
        <title>Complete genome sequence of Streptomyces dengpaensis, the producer of angucyclines.</title>
        <authorList>
            <person name="Yumei L."/>
        </authorList>
    </citation>
    <scope>NUCLEOTIDE SEQUENCE [LARGE SCALE GENOMIC DNA]</scope>
    <source>
        <strain evidence="2 3">XZHG99</strain>
    </source>
</reference>
<dbReference type="EMBL" id="CP026652">
    <property type="protein sequence ID" value="AVH59011.1"/>
    <property type="molecule type" value="Genomic_DNA"/>
</dbReference>
<keyword evidence="3" id="KW-1185">Reference proteome</keyword>
<dbReference type="RefSeq" id="WP_099504528.1">
    <property type="nucleotide sequence ID" value="NZ_CP026652.1"/>
</dbReference>
<organism evidence="2 3">
    <name type="scientific">Streptomyces dengpaensis</name>
    <dbReference type="NCBI Taxonomy" id="2049881"/>
    <lineage>
        <taxon>Bacteria</taxon>
        <taxon>Bacillati</taxon>
        <taxon>Actinomycetota</taxon>
        <taxon>Actinomycetes</taxon>
        <taxon>Kitasatosporales</taxon>
        <taxon>Streptomycetaceae</taxon>
        <taxon>Streptomyces</taxon>
    </lineage>
</organism>
<protein>
    <submittedName>
        <fullName evidence="2">Uncharacterized protein</fullName>
    </submittedName>
</protein>
<evidence type="ECO:0000313" key="3">
    <source>
        <dbReference type="Proteomes" id="UP000238413"/>
    </source>
</evidence>
<gene>
    <name evidence="2" type="ORF">C4B68_28305</name>
</gene>
<name>A0ABN5I790_9ACTN</name>